<keyword evidence="7" id="KW-1185">Reference proteome</keyword>
<feature type="domain" description="Carboxyltransferase" evidence="4">
    <location>
        <begin position="8"/>
        <end position="209"/>
    </location>
</feature>
<evidence type="ECO:0000313" key="7">
    <source>
        <dbReference type="Proteomes" id="UP000056090"/>
    </source>
</evidence>
<dbReference type="KEGG" id="aal:EP13_10970"/>
<dbReference type="Gene3D" id="2.40.100.10">
    <property type="entry name" value="Cyclophilin-like"/>
    <property type="match status" value="1"/>
</dbReference>
<evidence type="ECO:0000313" key="6">
    <source>
        <dbReference type="EMBL" id="HBU50226.1"/>
    </source>
</evidence>
<evidence type="ECO:0000313" key="8">
    <source>
        <dbReference type="Proteomes" id="UP000264779"/>
    </source>
</evidence>
<proteinExistence type="predicted"/>
<dbReference type="SUPFAM" id="SSF50891">
    <property type="entry name" value="Cyclophilin-like"/>
    <property type="match status" value="1"/>
</dbReference>
<dbReference type="GO" id="GO:0005524">
    <property type="term" value="F:ATP binding"/>
    <property type="evidence" value="ECO:0007669"/>
    <property type="project" value="UniProtKB-KW"/>
</dbReference>
<dbReference type="SMART" id="SM00796">
    <property type="entry name" value="AHS1"/>
    <property type="match status" value="1"/>
</dbReference>
<dbReference type="eggNOG" id="COG2049">
    <property type="taxonomic scope" value="Bacteria"/>
</dbReference>
<protein>
    <submittedName>
        <fullName evidence="5 6">Allophanate hydrolase</fullName>
    </submittedName>
</protein>
<reference evidence="5 7" key="1">
    <citation type="submission" date="2014-06" db="EMBL/GenBank/DDBJ databases">
        <title>Genomes of Alteromonas australica, a world apart.</title>
        <authorList>
            <person name="Gonzaga A."/>
            <person name="Lopez-Perez M."/>
            <person name="Rodriguez-Valera F."/>
        </authorList>
    </citation>
    <scope>NUCLEOTIDE SEQUENCE [LARGE SCALE GENOMIC DNA]</scope>
    <source>
        <strain evidence="5 7">H 17</strain>
    </source>
</reference>
<evidence type="ECO:0000259" key="4">
    <source>
        <dbReference type="SMART" id="SM00796"/>
    </source>
</evidence>
<dbReference type="PANTHER" id="PTHR34698:SF2">
    <property type="entry name" value="5-OXOPROLINASE SUBUNIT B"/>
    <property type="match status" value="1"/>
</dbReference>
<dbReference type="GO" id="GO:0016787">
    <property type="term" value="F:hydrolase activity"/>
    <property type="evidence" value="ECO:0007669"/>
    <property type="project" value="UniProtKB-KW"/>
</dbReference>
<keyword evidence="3" id="KW-0067">ATP-binding</keyword>
<dbReference type="InterPro" id="IPR010016">
    <property type="entry name" value="PxpB"/>
</dbReference>
<dbReference type="PANTHER" id="PTHR34698">
    <property type="entry name" value="5-OXOPROLINASE SUBUNIT B"/>
    <property type="match status" value="1"/>
</dbReference>
<dbReference type="Proteomes" id="UP000264779">
    <property type="component" value="Unassembled WGS sequence"/>
</dbReference>
<dbReference type="Pfam" id="PF02682">
    <property type="entry name" value="CT_C_D"/>
    <property type="match status" value="1"/>
</dbReference>
<accession>A0A075NWW6</accession>
<dbReference type="Proteomes" id="UP000056090">
    <property type="component" value="Chromosome"/>
</dbReference>
<name>A0A075NWW6_9ALTE</name>
<dbReference type="PATRIC" id="fig|589873.4.peg.2510"/>
<reference evidence="6 8" key="2">
    <citation type="journal article" date="2018" name="Nat. Biotechnol.">
        <title>A standardized bacterial taxonomy based on genome phylogeny substantially revises the tree of life.</title>
        <authorList>
            <person name="Parks D.H."/>
            <person name="Chuvochina M."/>
            <person name="Waite D.W."/>
            <person name="Rinke C."/>
            <person name="Skarshewski A."/>
            <person name="Chaumeil P.A."/>
            <person name="Hugenholtz P."/>
        </authorList>
    </citation>
    <scope>NUCLEOTIDE SEQUENCE [LARGE SCALE GENOMIC DNA]</scope>
    <source>
        <strain evidence="6">UBA11621</strain>
    </source>
</reference>
<sequence>MQPFGTIQRIVPVGIDALMIYFKGEKLDEANAYCQQWVHALTREKRGFSWIVECVPAYDSLMLVFDPFTIDSHGVYMALSTLATQDVSLEKQQDIKVLSVWYGAEGANDLARVAQTTGLTEDSIVQMHGETIYKVYAVGFAPGFAYMADTPPQLHCPRLSTPRKRVPKGAVAIADNQTAVYPSESPGGWHLLGLCPDLLVDSHNHASFLAVGDSVKFEPISEQEFRARNAS</sequence>
<evidence type="ECO:0000256" key="2">
    <source>
        <dbReference type="ARBA" id="ARBA00022801"/>
    </source>
</evidence>
<gene>
    <name evidence="6" type="ORF">DEB45_03100</name>
    <name evidence="5" type="ORF">EP13_10970</name>
</gene>
<dbReference type="KEGG" id="aaus:EP12_11655"/>
<dbReference type="NCBIfam" id="TIGR00370">
    <property type="entry name" value="5-oxoprolinase subunit PxpB"/>
    <property type="match status" value="1"/>
</dbReference>
<dbReference type="AlphaFoldDB" id="A0A075NWW6"/>
<dbReference type="EMBL" id="CP008849">
    <property type="protein sequence ID" value="AIF99164.1"/>
    <property type="molecule type" value="Genomic_DNA"/>
</dbReference>
<keyword evidence="2 5" id="KW-0378">Hydrolase</keyword>
<keyword evidence="1" id="KW-0547">Nucleotide-binding</keyword>
<evidence type="ECO:0000313" key="5">
    <source>
        <dbReference type="EMBL" id="AIF99164.1"/>
    </source>
</evidence>
<dbReference type="InterPro" id="IPR029000">
    <property type="entry name" value="Cyclophilin-like_dom_sf"/>
</dbReference>
<dbReference type="SUPFAM" id="SSF160467">
    <property type="entry name" value="PH0987 N-terminal domain-like"/>
    <property type="match status" value="1"/>
</dbReference>
<organism evidence="5 7">
    <name type="scientific">Alteromonas australica</name>
    <dbReference type="NCBI Taxonomy" id="589873"/>
    <lineage>
        <taxon>Bacteria</taxon>
        <taxon>Pseudomonadati</taxon>
        <taxon>Pseudomonadota</taxon>
        <taxon>Gammaproteobacteria</taxon>
        <taxon>Alteromonadales</taxon>
        <taxon>Alteromonadaceae</taxon>
        <taxon>Alteromonas/Salinimonas group</taxon>
        <taxon>Alteromonas</taxon>
    </lineage>
</organism>
<dbReference type="Gene3D" id="3.30.1360.40">
    <property type="match status" value="1"/>
</dbReference>
<dbReference type="OrthoDB" id="9778567at2"/>
<evidence type="ECO:0000256" key="3">
    <source>
        <dbReference type="ARBA" id="ARBA00022840"/>
    </source>
</evidence>
<dbReference type="InterPro" id="IPR003833">
    <property type="entry name" value="CT_C_D"/>
</dbReference>
<dbReference type="EMBL" id="DONK01000048">
    <property type="protein sequence ID" value="HBU50226.1"/>
    <property type="molecule type" value="Genomic_DNA"/>
</dbReference>
<evidence type="ECO:0000256" key="1">
    <source>
        <dbReference type="ARBA" id="ARBA00022741"/>
    </source>
</evidence>